<dbReference type="InterPro" id="IPR017927">
    <property type="entry name" value="FAD-bd_FR_type"/>
</dbReference>
<comment type="caution">
    <text evidence="2">The sequence shown here is derived from an EMBL/GenBank/DDBJ whole genome shotgun (WGS) entry which is preliminary data.</text>
</comment>
<dbReference type="AlphaFoldDB" id="A0A0B4DU83"/>
<evidence type="ECO:0000313" key="3">
    <source>
        <dbReference type="Proteomes" id="UP000031202"/>
    </source>
</evidence>
<name>A0A0B4DU83_9MICO</name>
<dbReference type="PANTHER" id="PTHR30157">
    <property type="entry name" value="FERRIC REDUCTASE, NADPH-DEPENDENT"/>
    <property type="match status" value="1"/>
</dbReference>
<evidence type="ECO:0000259" key="1">
    <source>
        <dbReference type="PROSITE" id="PS51384"/>
    </source>
</evidence>
<dbReference type="Gene3D" id="3.40.50.80">
    <property type="entry name" value="Nucleotide-binding domain of ferredoxin-NADP reductase (FNR) module"/>
    <property type="match status" value="1"/>
</dbReference>
<dbReference type="EMBL" id="JWSZ01000011">
    <property type="protein sequence ID" value="KIC57793.1"/>
    <property type="molecule type" value="Genomic_DNA"/>
</dbReference>
<dbReference type="Gene3D" id="2.40.30.10">
    <property type="entry name" value="Translation factors"/>
    <property type="match status" value="1"/>
</dbReference>
<dbReference type="InterPro" id="IPR013113">
    <property type="entry name" value="SIP_FAD-bd"/>
</dbReference>
<reference evidence="2 3" key="1">
    <citation type="submission" date="2014-12" db="EMBL/GenBank/DDBJ databases">
        <title>Genome sequencing of Microbacterium hominis TPW29.</title>
        <authorList>
            <person name="Tan P.W."/>
            <person name="Chan K.-G."/>
        </authorList>
    </citation>
    <scope>NUCLEOTIDE SEQUENCE [LARGE SCALE GENOMIC DNA]</scope>
    <source>
        <strain evidence="2 3">TPW29</strain>
    </source>
</reference>
<feature type="domain" description="FAD-binding FR-type" evidence="1">
    <location>
        <begin position="11"/>
        <end position="154"/>
    </location>
</feature>
<dbReference type="Pfam" id="PF08021">
    <property type="entry name" value="FAD_binding_9"/>
    <property type="match status" value="1"/>
</dbReference>
<dbReference type="Proteomes" id="UP000031202">
    <property type="component" value="Unassembled WGS sequence"/>
</dbReference>
<dbReference type="InterPro" id="IPR007037">
    <property type="entry name" value="SIP_rossman_dom"/>
</dbReference>
<dbReference type="CDD" id="cd06193">
    <property type="entry name" value="siderophore_interacting"/>
    <property type="match status" value="1"/>
</dbReference>
<accession>A0A0B4DU83</accession>
<gene>
    <name evidence="2" type="ORF">RM52_09215</name>
</gene>
<organism evidence="2 3">
    <name type="scientific">Microbacterium hominis</name>
    <dbReference type="NCBI Taxonomy" id="162426"/>
    <lineage>
        <taxon>Bacteria</taxon>
        <taxon>Bacillati</taxon>
        <taxon>Actinomycetota</taxon>
        <taxon>Actinomycetes</taxon>
        <taxon>Micrococcales</taxon>
        <taxon>Microbacteriaceae</taxon>
        <taxon>Microbacterium</taxon>
    </lineage>
</organism>
<proteinExistence type="predicted"/>
<dbReference type="InterPro" id="IPR039261">
    <property type="entry name" value="FNR_nucleotide-bd"/>
</dbReference>
<dbReference type="InterPro" id="IPR017938">
    <property type="entry name" value="Riboflavin_synthase-like_b-brl"/>
</dbReference>
<dbReference type="PROSITE" id="PS51384">
    <property type="entry name" value="FAD_FR"/>
    <property type="match status" value="1"/>
</dbReference>
<evidence type="ECO:0000313" key="2">
    <source>
        <dbReference type="EMBL" id="KIC57793.1"/>
    </source>
</evidence>
<dbReference type="InterPro" id="IPR039374">
    <property type="entry name" value="SIP_fam"/>
</dbReference>
<dbReference type="SUPFAM" id="SSF63380">
    <property type="entry name" value="Riboflavin synthase domain-like"/>
    <property type="match status" value="1"/>
</dbReference>
<dbReference type="Pfam" id="PF04954">
    <property type="entry name" value="SIP"/>
    <property type="match status" value="1"/>
</dbReference>
<sequence>MVSGGVRPWEYSAFPVTVAAVRRVTPNFQRVTLTGPMLRHFAPWGLDQRIKLVLPLPEVGIVDVGLRKVPTPHPREWYTRWKSLPASQRNPLRTYTPAAIRPDEAEIDVDVFLHEPAGPASHWAMTCAPGDELMVTGPDARAGYTGYGIHFTPPTSPTRLLLVGDASAIPAMRNIVQTHRHATRIEVLAELADADDLGEGGLATLTTAVAPDVSPGSALERLVRGWADAASAPLRDDATSYVWIAGETGAVARIRRHLTSVGGITPKRVSFLGYWKHGGPLVD</sequence>
<dbReference type="PANTHER" id="PTHR30157:SF0">
    <property type="entry name" value="NADPH-DEPENDENT FERRIC-CHELATE REDUCTASE"/>
    <property type="match status" value="1"/>
</dbReference>
<dbReference type="GO" id="GO:0016491">
    <property type="term" value="F:oxidoreductase activity"/>
    <property type="evidence" value="ECO:0007669"/>
    <property type="project" value="InterPro"/>
</dbReference>
<protein>
    <submittedName>
        <fullName evidence="2">Siderophore synthetase</fullName>
    </submittedName>
</protein>